<reference evidence="1 2" key="1">
    <citation type="submission" date="2016-10" db="EMBL/GenBank/DDBJ databases">
        <authorList>
            <person name="de Groot N.N."/>
        </authorList>
    </citation>
    <scope>NUCLEOTIDE SEQUENCE [LARGE SCALE GENOMIC DNA]</scope>
    <source>
        <strain evidence="1 2">DSM 44993</strain>
    </source>
</reference>
<keyword evidence="2" id="KW-1185">Reference proteome</keyword>
<accession>A0A1H8YQ01</accession>
<gene>
    <name evidence="1" type="ORF">SAMN04489732_1428</name>
</gene>
<dbReference type="EMBL" id="FOEF01000042">
    <property type="protein sequence ID" value="SEP54284.1"/>
    <property type="molecule type" value="Genomic_DNA"/>
</dbReference>
<organism evidence="1 2">
    <name type="scientific">Amycolatopsis saalfeldensis</name>
    <dbReference type="NCBI Taxonomy" id="394193"/>
    <lineage>
        <taxon>Bacteria</taxon>
        <taxon>Bacillati</taxon>
        <taxon>Actinomycetota</taxon>
        <taxon>Actinomycetes</taxon>
        <taxon>Pseudonocardiales</taxon>
        <taxon>Pseudonocardiaceae</taxon>
        <taxon>Amycolatopsis</taxon>
    </lineage>
</organism>
<dbReference type="RefSeq" id="WP_091629478.1">
    <property type="nucleotide sequence ID" value="NZ_FOEF01000042.1"/>
</dbReference>
<dbReference type="Proteomes" id="UP000198582">
    <property type="component" value="Unassembled WGS sequence"/>
</dbReference>
<dbReference type="AlphaFoldDB" id="A0A1H8YQ01"/>
<sequence length="220" mass="23748">MSTVLDPIARRRVEGVRADLVRTLTDIDTLSTGDTSTTEAARTRLRDAIGSLDVLADEAVVRAWISRVGPFWALGAVPWTSLADAFTDVTACKLTRDGLDRQFTTLFAHHAPRRQSAPARNVAGGYSATALWAATTHWFQNAGLPLPVSAWRSYGDVAAVLDLLPAIVEHRDAATTRKQLVAAVRATGGRVSKMYESHVAELAREHVDAARHWVAGVAGN</sequence>
<protein>
    <submittedName>
        <fullName evidence="1">Uncharacterized protein</fullName>
    </submittedName>
</protein>
<proteinExistence type="predicted"/>
<evidence type="ECO:0000313" key="2">
    <source>
        <dbReference type="Proteomes" id="UP000198582"/>
    </source>
</evidence>
<name>A0A1H8YQ01_9PSEU</name>
<evidence type="ECO:0000313" key="1">
    <source>
        <dbReference type="EMBL" id="SEP54284.1"/>
    </source>
</evidence>